<evidence type="ECO:0000313" key="2">
    <source>
        <dbReference type="Proteomes" id="UP000784294"/>
    </source>
</evidence>
<name>A0A448X9K1_9PLAT</name>
<keyword evidence="2" id="KW-1185">Reference proteome</keyword>
<accession>A0A448X9K1</accession>
<gene>
    <name evidence="1" type="ORF">PXEA_LOCUS25066</name>
</gene>
<dbReference type="AlphaFoldDB" id="A0A448X9K1"/>
<organism evidence="1 2">
    <name type="scientific">Protopolystoma xenopodis</name>
    <dbReference type="NCBI Taxonomy" id="117903"/>
    <lineage>
        <taxon>Eukaryota</taxon>
        <taxon>Metazoa</taxon>
        <taxon>Spiralia</taxon>
        <taxon>Lophotrochozoa</taxon>
        <taxon>Platyhelminthes</taxon>
        <taxon>Monogenea</taxon>
        <taxon>Polyopisthocotylea</taxon>
        <taxon>Polystomatidea</taxon>
        <taxon>Polystomatidae</taxon>
        <taxon>Protopolystoma</taxon>
    </lineage>
</organism>
<feature type="non-terminal residue" evidence="1">
    <location>
        <position position="1"/>
    </location>
</feature>
<dbReference type="EMBL" id="CAAALY010124694">
    <property type="protein sequence ID" value="VEL31626.1"/>
    <property type="molecule type" value="Genomic_DNA"/>
</dbReference>
<comment type="caution">
    <text evidence="1">The sequence shown here is derived from an EMBL/GenBank/DDBJ whole genome shotgun (WGS) entry which is preliminary data.</text>
</comment>
<proteinExistence type="predicted"/>
<evidence type="ECO:0000313" key="1">
    <source>
        <dbReference type="EMBL" id="VEL31626.1"/>
    </source>
</evidence>
<dbReference type="Proteomes" id="UP000784294">
    <property type="component" value="Unassembled WGS sequence"/>
</dbReference>
<reference evidence="1" key="1">
    <citation type="submission" date="2018-11" db="EMBL/GenBank/DDBJ databases">
        <authorList>
            <consortium name="Pathogen Informatics"/>
        </authorList>
    </citation>
    <scope>NUCLEOTIDE SEQUENCE</scope>
</reference>
<sequence>PEASNIASWNPGNLSLSALPVLKPVVSDSHESEPIFYSALESPYPFATLNNPAISMTSGLAELAIQGPNSEKINPSTLPVLTPLQEGLLKRFPTPLNPLIN</sequence>
<protein>
    <submittedName>
        <fullName evidence="1">Uncharacterized protein</fullName>
    </submittedName>
</protein>